<dbReference type="RefSeq" id="WP_235309660.1">
    <property type="nucleotide sequence ID" value="NZ_CP097769.1"/>
</dbReference>
<accession>A0AAE9L8Y1</accession>
<reference evidence="1" key="1">
    <citation type="submission" date="2022-11" db="EMBL/GenBank/DDBJ databases">
        <authorList>
            <person name="Vasilchenko N.G."/>
            <person name="Prazdnova E.V."/>
            <person name="Gorovtsov A.V."/>
            <person name="Chistyakov V.A."/>
            <person name="Pak M.L."/>
        </authorList>
    </citation>
    <scope>NUCLEOTIDE SEQUENCE</scope>
    <source>
        <strain evidence="1">R 4.5</strain>
    </source>
</reference>
<protein>
    <submittedName>
        <fullName evidence="1">Uncharacterized protein</fullName>
    </submittedName>
</protein>
<gene>
    <name evidence="1" type="ORF">MF626_001103</name>
</gene>
<dbReference type="AlphaFoldDB" id="A0AAE9L8Y1"/>
<organism evidence="1 2">
    <name type="scientific">Paenibacillus polymyxa</name>
    <name type="common">Bacillus polymyxa</name>
    <dbReference type="NCBI Taxonomy" id="1406"/>
    <lineage>
        <taxon>Bacteria</taxon>
        <taxon>Bacillati</taxon>
        <taxon>Bacillota</taxon>
        <taxon>Bacilli</taxon>
        <taxon>Bacillales</taxon>
        <taxon>Paenibacillaceae</taxon>
        <taxon>Paenibacillus</taxon>
    </lineage>
</organism>
<dbReference type="EMBL" id="CP097770">
    <property type="protein sequence ID" value="URJ51670.1"/>
    <property type="molecule type" value="Genomic_DNA"/>
</dbReference>
<sequence length="110" mass="13416">MAFEGYREDKRGHWFDWPFPLSVSILYVDADVDVDVDETETKWYLIVEEEKHLIRIRDEKQIELLHHCMYGILLNDEKINWIIDKNGGRFTYHDSVQDFIKFQKEYLDIF</sequence>
<dbReference type="Proteomes" id="UP001055784">
    <property type="component" value="Chromosome"/>
</dbReference>
<proteinExistence type="predicted"/>
<evidence type="ECO:0000313" key="1">
    <source>
        <dbReference type="EMBL" id="URJ51670.1"/>
    </source>
</evidence>
<name>A0AAE9L8Y1_PAEPO</name>
<evidence type="ECO:0000313" key="2">
    <source>
        <dbReference type="Proteomes" id="UP001055784"/>
    </source>
</evidence>